<dbReference type="SUPFAM" id="SSF55729">
    <property type="entry name" value="Acyl-CoA N-acyltransferases (Nat)"/>
    <property type="match status" value="1"/>
</dbReference>
<name>A0AAU8DSA9_9ACTN</name>
<evidence type="ECO:0008006" key="2">
    <source>
        <dbReference type="Google" id="ProtNLM"/>
    </source>
</evidence>
<reference evidence="1" key="1">
    <citation type="submission" date="2024-05" db="EMBL/GenBank/DDBJ databases">
        <authorList>
            <person name="Cai S.Y."/>
            <person name="Jin L.M."/>
            <person name="Li H.R."/>
        </authorList>
    </citation>
    <scope>NUCLEOTIDE SEQUENCE</scope>
    <source>
        <strain evidence="1">A5-74</strain>
    </source>
</reference>
<dbReference type="AlphaFoldDB" id="A0AAU8DSA9"/>
<dbReference type="EMBL" id="CP159218">
    <property type="protein sequence ID" value="XCG64892.1"/>
    <property type="molecule type" value="Genomic_DNA"/>
</dbReference>
<protein>
    <recommendedName>
        <fullName evidence="2">GNAT family N-acetyltransferase</fullName>
    </recommendedName>
</protein>
<sequence length="290" mass="31691">MAVRVEPWNEAVRELVESEFGPAKHWTVEQGRGGWQPPSDGEFWSRCLILFDTTAPVAVASAFHPRLHPAREWLYVEVAPAQRLKGWGTEAVKALRAAVPDHAGPLRAKVLADSPAAAMAASQQMTPIQRTREVHIQVPADLIVTGTVRDLDPADPGAIAAWRTWYIEGHHWDPPAPQPDQFWTEMSTDTEHVIAVADESGIVGIGHTYTDNGVQWFVGGALHRDPEIAATLLVAAQRRQPGIPIRVELDDWMTDVSAVIDTLDHTVIEEAFIVADHPATTSAASTITAV</sequence>
<evidence type="ECO:0000313" key="1">
    <source>
        <dbReference type="EMBL" id="XCG64892.1"/>
    </source>
</evidence>
<gene>
    <name evidence="1" type="ORF">ABLG96_06160</name>
</gene>
<organism evidence="1">
    <name type="scientific">Nakamurella sp. A5-74</name>
    <dbReference type="NCBI Taxonomy" id="3158264"/>
    <lineage>
        <taxon>Bacteria</taxon>
        <taxon>Bacillati</taxon>
        <taxon>Actinomycetota</taxon>
        <taxon>Actinomycetes</taxon>
        <taxon>Nakamurellales</taxon>
        <taxon>Nakamurellaceae</taxon>
        <taxon>Nakamurella</taxon>
    </lineage>
</organism>
<proteinExistence type="predicted"/>
<accession>A0AAU8DSA9</accession>
<dbReference type="RefSeq" id="WP_353650504.1">
    <property type="nucleotide sequence ID" value="NZ_CP159218.1"/>
</dbReference>
<dbReference type="InterPro" id="IPR016181">
    <property type="entry name" value="Acyl_CoA_acyltransferase"/>
</dbReference>